<dbReference type="EMBL" id="BAAAYX010000009">
    <property type="protein sequence ID" value="GAA3706054.1"/>
    <property type="molecule type" value="Genomic_DNA"/>
</dbReference>
<dbReference type="InterPro" id="IPR036188">
    <property type="entry name" value="FAD/NAD-bd_sf"/>
</dbReference>
<dbReference type="Proteomes" id="UP001500051">
    <property type="component" value="Unassembled WGS sequence"/>
</dbReference>
<proteinExistence type="predicted"/>
<dbReference type="RefSeq" id="WP_344812659.1">
    <property type="nucleotide sequence ID" value="NZ_BAAAYX010000009.1"/>
</dbReference>
<sequence length="405" mass="43192">MTNTASARRTVEVLVLGLGPSGRSLLSRLTARGVNAIGIDPAPERPWTATYALWSYELPAWLPAGVVAGTDTVSAFARTEHVIADRYVVLDPARLHAALAVDGDRLLAGRVDTVVDPHTVRLADGRHLSADVVVDARGSRLSPAKAQQTAVGVVLPRDRTGAISGSWFMDWRHDNGAPADAPPSFLYVVPVGDDRVLVEETCLVGRPPLGYRELRTRLAARLAHRGVRLSGDEPEEHVRFAVEPEHLSRSGRAGPLVIGARGGIMHPATGYSVAPSLRLADDLAVLIAAGVPADAADLLRSRRRQVVRLLRGAGLATLLRLPPDGVPAFFEAFFRLPPDRQRAYLTGHDQPGGVAAAMAQMVSTLDPRLTALAIGSTVGSTLGSLTRPVVRANRSEPVRRGAERP</sequence>
<evidence type="ECO:0000313" key="2">
    <source>
        <dbReference type="Proteomes" id="UP001500051"/>
    </source>
</evidence>
<organism evidence="1 2">
    <name type="scientific">Microlunatus aurantiacus</name>
    <dbReference type="NCBI Taxonomy" id="446786"/>
    <lineage>
        <taxon>Bacteria</taxon>
        <taxon>Bacillati</taxon>
        <taxon>Actinomycetota</taxon>
        <taxon>Actinomycetes</taxon>
        <taxon>Propionibacteriales</taxon>
        <taxon>Propionibacteriaceae</taxon>
        <taxon>Microlunatus</taxon>
    </lineage>
</organism>
<comment type="caution">
    <text evidence="1">The sequence shown here is derived from an EMBL/GenBank/DDBJ whole genome shotgun (WGS) entry which is preliminary data.</text>
</comment>
<accession>A0ABP7DLF5</accession>
<keyword evidence="2" id="KW-1185">Reference proteome</keyword>
<name>A0ABP7DLF5_9ACTN</name>
<protein>
    <submittedName>
        <fullName evidence="1">Lycopene cyclase family protein</fullName>
    </submittedName>
</protein>
<dbReference type="PANTHER" id="PTHR39757:SF5">
    <property type="entry name" value="OS02G0190600 PROTEIN"/>
    <property type="match status" value="1"/>
</dbReference>
<dbReference type="SUPFAM" id="SSF51905">
    <property type="entry name" value="FAD/NAD(P)-binding domain"/>
    <property type="match status" value="1"/>
</dbReference>
<gene>
    <name evidence="1" type="ORF">GCM10022204_24620</name>
</gene>
<evidence type="ECO:0000313" key="1">
    <source>
        <dbReference type="EMBL" id="GAA3706054.1"/>
    </source>
</evidence>
<dbReference type="Pfam" id="PF05834">
    <property type="entry name" value="Lycopene_cycl"/>
    <property type="match status" value="1"/>
</dbReference>
<reference evidence="2" key="1">
    <citation type="journal article" date="2019" name="Int. J. Syst. Evol. Microbiol.">
        <title>The Global Catalogue of Microorganisms (GCM) 10K type strain sequencing project: providing services to taxonomists for standard genome sequencing and annotation.</title>
        <authorList>
            <consortium name="The Broad Institute Genomics Platform"/>
            <consortium name="The Broad Institute Genome Sequencing Center for Infectious Disease"/>
            <person name="Wu L."/>
            <person name="Ma J."/>
        </authorList>
    </citation>
    <scope>NUCLEOTIDE SEQUENCE [LARGE SCALE GENOMIC DNA]</scope>
    <source>
        <strain evidence="2">JCM 16548</strain>
    </source>
</reference>
<dbReference type="PANTHER" id="PTHR39757">
    <property type="match status" value="1"/>
</dbReference>